<dbReference type="PROSITE" id="PS51419">
    <property type="entry name" value="RAB"/>
    <property type="match status" value="1"/>
</dbReference>
<dbReference type="SUPFAM" id="SSF52540">
    <property type="entry name" value="P-loop containing nucleoside triphosphate hydrolases"/>
    <property type="match status" value="1"/>
</dbReference>
<dbReference type="GO" id="GO:0090385">
    <property type="term" value="P:phagosome-lysosome fusion"/>
    <property type="evidence" value="ECO:0007669"/>
    <property type="project" value="TreeGrafter"/>
</dbReference>
<comment type="similarity">
    <text evidence="1">Belongs to the small GTPase superfamily. Rab family.</text>
</comment>
<dbReference type="InterPro" id="IPR027417">
    <property type="entry name" value="P-loop_NTPase"/>
</dbReference>
<gene>
    <name evidence="4" type="primary">RAB7A</name>
    <name evidence="4" type="ORF">CEXT_173381</name>
</gene>
<dbReference type="SMART" id="SM00175">
    <property type="entry name" value="RAB"/>
    <property type="match status" value="1"/>
</dbReference>
<dbReference type="GO" id="GO:0005764">
    <property type="term" value="C:lysosome"/>
    <property type="evidence" value="ECO:0007669"/>
    <property type="project" value="TreeGrafter"/>
</dbReference>
<dbReference type="EMBL" id="BPLR01002667">
    <property type="protein sequence ID" value="GIX76520.1"/>
    <property type="molecule type" value="Genomic_DNA"/>
</dbReference>
<evidence type="ECO:0000256" key="2">
    <source>
        <dbReference type="ARBA" id="ARBA00022741"/>
    </source>
</evidence>
<keyword evidence="3" id="KW-0342">GTP-binding</keyword>
<dbReference type="PANTHER" id="PTHR47981">
    <property type="entry name" value="RAB FAMILY"/>
    <property type="match status" value="1"/>
</dbReference>
<dbReference type="Gene3D" id="3.40.50.300">
    <property type="entry name" value="P-loop containing nucleotide triphosphate hydrolases"/>
    <property type="match status" value="1"/>
</dbReference>
<dbReference type="GO" id="GO:0005770">
    <property type="term" value="C:late endosome"/>
    <property type="evidence" value="ECO:0007669"/>
    <property type="project" value="TreeGrafter"/>
</dbReference>
<keyword evidence="2" id="KW-0547">Nucleotide-binding</keyword>
<dbReference type="GO" id="GO:0003924">
    <property type="term" value="F:GTPase activity"/>
    <property type="evidence" value="ECO:0007669"/>
    <property type="project" value="InterPro"/>
</dbReference>
<comment type="caution">
    <text evidence="4">The sequence shown here is derived from an EMBL/GenBank/DDBJ whole genome shotgun (WGS) entry which is preliminary data.</text>
</comment>
<organism evidence="4 5">
    <name type="scientific">Caerostris extrusa</name>
    <name type="common">Bark spider</name>
    <name type="synonym">Caerostris bankana</name>
    <dbReference type="NCBI Taxonomy" id="172846"/>
    <lineage>
        <taxon>Eukaryota</taxon>
        <taxon>Metazoa</taxon>
        <taxon>Ecdysozoa</taxon>
        <taxon>Arthropoda</taxon>
        <taxon>Chelicerata</taxon>
        <taxon>Arachnida</taxon>
        <taxon>Araneae</taxon>
        <taxon>Araneomorphae</taxon>
        <taxon>Entelegynae</taxon>
        <taxon>Araneoidea</taxon>
        <taxon>Araneidae</taxon>
        <taxon>Caerostris</taxon>
    </lineage>
</organism>
<evidence type="ECO:0000313" key="4">
    <source>
        <dbReference type="EMBL" id="GIX76520.1"/>
    </source>
</evidence>
<keyword evidence="5" id="KW-1185">Reference proteome</keyword>
<dbReference type="AlphaFoldDB" id="A0AAV4MXS0"/>
<dbReference type="PRINTS" id="PR00449">
    <property type="entry name" value="RASTRNSFRMNG"/>
</dbReference>
<accession>A0AAV4MXS0</accession>
<dbReference type="Proteomes" id="UP001054945">
    <property type="component" value="Unassembled WGS sequence"/>
</dbReference>
<evidence type="ECO:0000313" key="5">
    <source>
        <dbReference type="Proteomes" id="UP001054945"/>
    </source>
</evidence>
<dbReference type="Pfam" id="PF00071">
    <property type="entry name" value="Ras"/>
    <property type="match status" value="1"/>
</dbReference>
<evidence type="ECO:0000256" key="3">
    <source>
        <dbReference type="ARBA" id="ARBA00023134"/>
    </source>
</evidence>
<evidence type="ECO:0000256" key="1">
    <source>
        <dbReference type="ARBA" id="ARBA00006270"/>
    </source>
</evidence>
<dbReference type="GO" id="GO:0005525">
    <property type="term" value="F:GTP binding"/>
    <property type="evidence" value="ECO:0007669"/>
    <property type="project" value="UniProtKB-KW"/>
</dbReference>
<protein>
    <submittedName>
        <fullName evidence="4">Ras-related protein Rab-7a</fullName>
    </submittedName>
</protein>
<sequence>MKEVEKKALAKERRKQKNLHCNPYKATIGADFLHQRLSGGWKNRYFLQIWDTVGQERFQSLGVAFYRGADCVVLVYDVSSPPSYHSLEVWKDEFLIHGAPRDPRNFPFVVIGNKIDLGEQNFLQRRYSRLAFMRLHSTVF</sequence>
<reference evidence="4 5" key="1">
    <citation type="submission" date="2021-06" db="EMBL/GenBank/DDBJ databases">
        <title>Caerostris extrusa draft genome.</title>
        <authorList>
            <person name="Kono N."/>
            <person name="Arakawa K."/>
        </authorList>
    </citation>
    <scope>NUCLEOTIDE SEQUENCE [LARGE SCALE GENOMIC DNA]</scope>
</reference>
<dbReference type="PANTHER" id="PTHR47981:SF20">
    <property type="entry name" value="RAS-RELATED PROTEIN RAB-7A"/>
    <property type="match status" value="1"/>
</dbReference>
<dbReference type="GO" id="GO:0045335">
    <property type="term" value="C:phagocytic vesicle"/>
    <property type="evidence" value="ECO:0007669"/>
    <property type="project" value="TreeGrafter"/>
</dbReference>
<proteinExistence type="inferred from homology"/>
<dbReference type="InterPro" id="IPR001806">
    <property type="entry name" value="Small_GTPase"/>
</dbReference>
<name>A0AAV4MXS0_CAEEX</name>